<dbReference type="InterPro" id="IPR038407">
    <property type="entry name" value="v-SNARE_N_sf"/>
</dbReference>
<dbReference type="GO" id="GO:0012507">
    <property type="term" value="C:ER to Golgi transport vesicle membrane"/>
    <property type="evidence" value="ECO:0007669"/>
    <property type="project" value="TreeGrafter"/>
</dbReference>
<keyword evidence="12" id="KW-1185">Reference proteome</keyword>
<dbReference type="GO" id="GO:0005789">
    <property type="term" value="C:endoplasmic reticulum membrane"/>
    <property type="evidence" value="ECO:0007669"/>
    <property type="project" value="TreeGrafter"/>
</dbReference>
<dbReference type="Pfam" id="PF05008">
    <property type="entry name" value="V-SNARE"/>
    <property type="match status" value="1"/>
</dbReference>
<dbReference type="PANTHER" id="PTHR21230:SF26">
    <property type="entry name" value="VESICLE TRANSPORT THROUGH INTERACTION WITH T-SNARES HOMOLOG 1A"/>
    <property type="match status" value="1"/>
</dbReference>
<dbReference type="InterPro" id="IPR007705">
    <property type="entry name" value="Vesicle_trsprt_v-SNARE_N"/>
</dbReference>
<evidence type="ECO:0000256" key="7">
    <source>
        <dbReference type="ARBA" id="ARBA00023136"/>
    </source>
</evidence>
<dbReference type="CDD" id="cd15862">
    <property type="entry name" value="SNARE_Vti1"/>
    <property type="match status" value="1"/>
</dbReference>
<evidence type="ECO:0000256" key="1">
    <source>
        <dbReference type="ARBA" id="ARBA00006108"/>
    </source>
</evidence>
<evidence type="ECO:0000256" key="9">
    <source>
        <dbReference type="SAM" id="Phobius"/>
    </source>
</evidence>
<dbReference type="AlphaFoldDB" id="A0AAQ3JSR5"/>
<dbReference type="GO" id="GO:0005794">
    <property type="term" value="C:Golgi apparatus"/>
    <property type="evidence" value="ECO:0007669"/>
    <property type="project" value="InterPro"/>
</dbReference>
<evidence type="ECO:0000256" key="3">
    <source>
        <dbReference type="ARBA" id="ARBA00022692"/>
    </source>
</evidence>
<feature type="domain" description="Vesicle transport v-SNARE N-terminal" evidence="10">
    <location>
        <begin position="1"/>
        <end position="91"/>
    </location>
</feature>
<gene>
    <name evidence="11" type="ORF">Cni_G04470</name>
</gene>
<feature type="transmembrane region" description="Helical" evidence="9">
    <location>
        <begin position="200"/>
        <end position="219"/>
    </location>
</feature>
<evidence type="ECO:0000256" key="4">
    <source>
        <dbReference type="ARBA" id="ARBA00022927"/>
    </source>
</evidence>
<dbReference type="FunFam" id="1.20.58.400:FF:000001">
    <property type="entry name" value="Vesicle transport through interaction with t-SNAREs homolog 1A"/>
    <property type="match status" value="1"/>
</dbReference>
<evidence type="ECO:0000313" key="11">
    <source>
        <dbReference type="EMBL" id="WOK95763.1"/>
    </source>
</evidence>
<keyword evidence="6" id="KW-0175">Coiled coil</keyword>
<evidence type="ECO:0000259" key="10">
    <source>
        <dbReference type="Pfam" id="PF05008"/>
    </source>
</evidence>
<dbReference type="GO" id="GO:0005484">
    <property type="term" value="F:SNAP receptor activity"/>
    <property type="evidence" value="ECO:0007669"/>
    <property type="project" value="InterPro"/>
</dbReference>
<evidence type="ECO:0000313" key="12">
    <source>
        <dbReference type="Proteomes" id="UP001327560"/>
    </source>
</evidence>
<dbReference type="InterPro" id="IPR010989">
    <property type="entry name" value="SNARE"/>
</dbReference>
<dbReference type="Gene3D" id="1.20.5.110">
    <property type="match status" value="1"/>
</dbReference>
<protein>
    <submittedName>
        <fullName evidence="11">Vesicle transport v-SNARE 11</fullName>
    </submittedName>
</protein>
<dbReference type="Proteomes" id="UP001327560">
    <property type="component" value="Chromosome 1"/>
</dbReference>
<dbReference type="PANTHER" id="PTHR21230">
    <property type="entry name" value="VESICLE TRANSPORT V-SNARE PROTEIN VTI1-RELATED"/>
    <property type="match status" value="1"/>
</dbReference>
<evidence type="ECO:0000256" key="2">
    <source>
        <dbReference type="ARBA" id="ARBA00022448"/>
    </source>
</evidence>
<keyword evidence="4" id="KW-0653">Protein transport</keyword>
<dbReference type="GO" id="GO:0000149">
    <property type="term" value="F:SNARE binding"/>
    <property type="evidence" value="ECO:0007669"/>
    <property type="project" value="TreeGrafter"/>
</dbReference>
<evidence type="ECO:0000256" key="5">
    <source>
        <dbReference type="ARBA" id="ARBA00022989"/>
    </source>
</evidence>
<keyword evidence="5 9" id="KW-1133">Transmembrane helix</keyword>
<dbReference type="GO" id="GO:0006906">
    <property type="term" value="P:vesicle fusion"/>
    <property type="evidence" value="ECO:0007669"/>
    <property type="project" value="TreeGrafter"/>
</dbReference>
<dbReference type="EMBL" id="CP136890">
    <property type="protein sequence ID" value="WOK95763.1"/>
    <property type="molecule type" value="Genomic_DNA"/>
</dbReference>
<dbReference type="GO" id="GO:0006886">
    <property type="term" value="P:intracellular protein transport"/>
    <property type="evidence" value="ECO:0007669"/>
    <property type="project" value="InterPro"/>
</dbReference>
<name>A0AAQ3JSR5_9LILI</name>
<dbReference type="SUPFAM" id="SSF47661">
    <property type="entry name" value="t-snare proteins"/>
    <property type="match status" value="1"/>
</dbReference>
<proteinExistence type="inferred from homology"/>
<comment type="subcellular location">
    <subcellularLocation>
        <location evidence="8">Prevacuolar compartment membrane</location>
        <topology evidence="8">Single-pass type IV membrane protein</topology>
    </subcellularLocation>
</comment>
<dbReference type="InterPro" id="IPR027027">
    <property type="entry name" value="GOSR2/Membrin/Bos1"/>
</dbReference>
<dbReference type="PIRSF" id="PIRSF028865">
    <property type="entry name" value="Membrin-2"/>
    <property type="match status" value="1"/>
</dbReference>
<evidence type="ECO:0000256" key="6">
    <source>
        <dbReference type="ARBA" id="ARBA00023054"/>
    </source>
</evidence>
<dbReference type="Gene3D" id="1.20.58.400">
    <property type="entry name" value="t-snare proteins"/>
    <property type="match status" value="1"/>
</dbReference>
<organism evidence="11 12">
    <name type="scientific">Canna indica</name>
    <name type="common">Indian-shot</name>
    <dbReference type="NCBI Taxonomy" id="4628"/>
    <lineage>
        <taxon>Eukaryota</taxon>
        <taxon>Viridiplantae</taxon>
        <taxon>Streptophyta</taxon>
        <taxon>Embryophyta</taxon>
        <taxon>Tracheophyta</taxon>
        <taxon>Spermatophyta</taxon>
        <taxon>Magnoliopsida</taxon>
        <taxon>Liliopsida</taxon>
        <taxon>Zingiberales</taxon>
        <taxon>Cannaceae</taxon>
        <taxon>Canna</taxon>
    </lineage>
</organism>
<comment type="similarity">
    <text evidence="1">Belongs to the VTI1 family.</text>
</comment>
<dbReference type="Pfam" id="PF12352">
    <property type="entry name" value="V-SNARE_C"/>
    <property type="match status" value="1"/>
</dbReference>
<keyword evidence="2" id="KW-0813">Transport</keyword>
<reference evidence="11 12" key="1">
    <citation type="submission" date="2023-10" db="EMBL/GenBank/DDBJ databases">
        <title>Chromosome-scale genome assembly provides insights into flower coloration mechanisms of Canna indica.</title>
        <authorList>
            <person name="Li C."/>
        </authorList>
    </citation>
    <scope>NUCLEOTIDE SEQUENCE [LARGE SCALE GENOMIC DNA]</scope>
    <source>
        <tissue evidence="11">Flower</tissue>
    </source>
</reference>
<dbReference type="FunFam" id="1.20.5.110:FF:000002">
    <property type="entry name" value="Vesicle transport through interaction with t-SNAREsB"/>
    <property type="match status" value="1"/>
</dbReference>
<keyword evidence="7 9" id="KW-0472">Membrane</keyword>
<dbReference type="GO" id="GO:0031201">
    <property type="term" value="C:SNARE complex"/>
    <property type="evidence" value="ECO:0007669"/>
    <property type="project" value="TreeGrafter"/>
</dbReference>
<dbReference type="GO" id="GO:0031902">
    <property type="term" value="C:late endosome membrane"/>
    <property type="evidence" value="ECO:0007669"/>
    <property type="project" value="TreeGrafter"/>
</dbReference>
<accession>A0AAQ3JSR5</accession>
<sequence>MSEVFDGYERQYCEISASLSKKCTSAALLDGEKKKQKISEITSGLDDAENLIRKMDLEARSLQPSVKAGLLAKLREYKSDLTNLKSEFKRISTPNSNQATREELLESGTADMESMKFSADQRGRLLMSTERLNKSTDRIKDSRRTMIETEELGVSILQDLHQQRQSLLHAHNTLHGVDDNISKSRKILTAMSRRMDRNKWIIGGIIAVLVLAILLILYFKLTH</sequence>
<keyword evidence="3 9" id="KW-0812">Transmembrane</keyword>
<dbReference type="SUPFAM" id="SSF58038">
    <property type="entry name" value="SNARE fusion complex"/>
    <property type="match status" value="1"/>
</dbReference>
<evidence type="ECO:0000256" key="8">
    <source>
        <dbReference type="ARBA" id="ARBA00060376"/>
    </source>
</evidence>